<dbReference type="PANTHER" id="PTHR37299">
    <property type="entry name" value="TRANSCRIPTIONAL REGULATOR-RELATED"/>
    <property type="match status" value="1"/>
</dbReference>
<dbReference type="EMBL" id="JAGGMS010000001">
    <property type="protein sequence ID" value="MBP2182239.1"/>
    <property type="molecule type" value="Genomic_DNA"/>
</dbReference>
<proteinExistence type="predicted"/>
<dbReference type="SUPFAM" id="SSF46785">
    <property type="entry name" value="Winged helix' DNA-binding domain"/>
    <property type="match status" value="1"/>
</dbReference>
<evidence type="ECO:0000259" key="1">
    <source>
        <dbReference type="PROSITE" id="PS50930"/>
    </source>
</evidence>
<dbReference type="GO" id="GO:0003677">
    <property type="term" value="F:DNA binding"/>
    <property type="evidence" value="ECO:0007669"/>
    <property type="project" value="UniProtKB-KW"/>
</dbReference>
<dbReference type="InterPro" id="IPR036390">
    <property type="entry name" value="WH_DNA-bd_sf"/>
</dbReference>
<accession>A0ABS4PS36</accession>
<keyword evidence="3" id="KW-1185">Reference proteome</keyword>
<dbReference type="Gene3D" id="2.40.50.1020">
    <property type="entry name" value="LytTr DNA-binding domain"/>
    <property type="match status" value="1"/>
</dbReference>
<dbReference type="Proteomes" id="UP000741013">
    <property type="component" value="Unassembled WGS sequence"/>
</dbReference>
<organism evidence="2 3">
    <name type="scientific">Amycolatopsis magusensis</name>
    <dbReference type="NCBI Taxonomy" id="882444"/>
    <lineage>
        <taxon>Bacteria</taxon>
        <taxon>Bacillati</taxon>
        <taxon>Actinomycetota</taxon>
        <taxon>Actinomycetes</taxon>
        <taxon>Pseudonocardiales</taxon>
        <taxon>Pseudonocardiaceae</taxon>
        <taxon>Amycolatopsis</taxon>
    </lineage>
</organism>
<keyword evidence="2" id="KW-0238">DNA-binding</keyword>
<comment type="caution">
    <text evidence="2">The sequence shown here is derived from an EMBL/GenBank/DDBJ whole genome shotgun (WGS) entry which is preliminary data.</text>
</comment>
<gene>
    <name evidence="2" type="ORF">JOM49_003765</name>
</gene>
<dbReference type="InterPro" id="IPR046947">
    <property type="entry name" value="LytR-like"/>
</dbReference>
<protein>
    <submittedName>
        <fullName evidence="2">DNA-binding LytR/AlgR family response regulator</fullName>
    </submittedName>
</protein>
<dbReference type="InterPro" id="IPR007492">
    <property type="entry name" value="LytTR_DNA-bd_dom"/>
</dbReference>
<dbReference type="PROSITE" id="PS50930">
    <property type="entry name" value="HTH_LYTTR"/>
    <property type="match status" value="1"/>
</dbReference>
<name>A0ABS4PS36_9PSEU</name>
<dbReference type="RefSeq" id="WP_209665585.1">
    <property type="nucleotide sequence ID" value="NZ_JAGGMS010000001.1"/>
</dbReference>
<dbReference type="Pfam" id="PF04397">
    <property type="entry name" value="LytTR"/>
    <property type="match status" value="1"/>
</dbReference>
<dbReference type="PANTHER" id="PTHR37299:SF1">
    <property type="entry name" value="STAGE 0 SPORULATION PROTEIN A HOMOLOG"/>
    <property type="match status" value="1"/>
</dbReference>
<evidence type="ECO:0000313" key="3">
    <source>
        <dbReference type="Proteomes" id="UP000741013"/>
    </source>
</evidence>
<sequence length="217" mass="24103">MPDATKPECDPLLEVPLRLYVLCCLTDARWRSLAEVAGALDEPVASIVSHVKTLRWTEYLETRGEGCRLEMRLTQTGVGQLDAHVAALEAVIGKAARLSAKVRRSREPAETVPVEAEDHTWFLKRVEVRFAEAVGDYVRLHTPTGVHLVRVSISRLARAWEPAFARVHRSYLVAVDAVGALHRMPDGGTMIQTDCGLVPVSRRRLAALRGELLRLAR</sequence>
<feature type="domain" description="HTH LytTR-type" evidence="1">
    <location>
        <begin position="127"/>
        <end position="214"/>
    </location>
</feature>
<dbReference type="SMART" id="SM00850">
    <property type="entry name" value="LytTR"/>
    <property type="match status" value="1"/>
</dbReference>
<evidence type="ECO:0000313" key="2">
    <source>
        <dbReference type="EMBL" id="MBP2182239.1"/>
    </source>
</evidence>
<reference evidence="2 3" key="1">
    <citation type="submission" date="2021-03" db="EMBL/GenBank/DDBJ databases">
        <title>Sequencing the genomes of 1000 actinobacteria strains.</title>
        <authorList>
            <person name="Klenk H.-P."/>
        </authorList>
    </citation>
    <scope>NUCLEOTIDE SEQUENCE [LARGE SCALE GENOMIC DNA]</scope>
    <source>
        <strain evidence="2 3">DSM 45510</strain>
    </source>
</reference>